<evidence type="ECO:0008006" key="4">
    <source>
        <dbReference type="Google" id="ProtNLM"/>
    </source>
</evidence>
<name>A0ABZ0Z0F0_9GAMM</name>
<evidence type="ECO:0000313" key="2">
    <source>
        <dbReference type="EMBL" id="WQH16912.1"/>
    </source>
</evidence>
<organism evidence="2 3">
    <name type="scientific">Guyparkeria halophila</name>
    <dbReference type="NCBI Taxonomy" id="47960"/>
    <lineage>
        <taxon>Bacteria</taxon>
        <taxon>Pseudomonadati</taxon>
        <taxon>Pseudomonadota</taxon>
        <taxon>Gammaproteobacteria</taxon>
        <taxon>Chromatiales</taxon>
        <taxon>Thioalkalibacteraceae</taxon>
        <taxon>Guyparkeria</taxon>
    </lineage>
</organism>
<accession>A0ABZ0Z0F0</accession>
<proteinExistence type="predicted"/>
<sequence>MRRLVTAPRSLALGATLLAGLLAGCEPTPPDHPFLPWDVEVNERGQVSVFGVTLEESTLLDFKRLYDQKADLSIFAQPDEPLSMEAFFGRMNVGPLTATVVLVADVDQETLERWADESRIADPTPSGARKLSMSDEALLEAQEKPIRSISYAPTADFEEELITRRFGEPADKRAVPRGEGDDEPPAMLWLYPEKGLAITVEADDKELFQYINPAHFDQLVERTLGGAPEGDPEDH</sequence>
<dbReference type="RefSeq" id="WP_322521897.1">
    <property type="nucleotide sequence ID" value="NZ_CP140153.1"/>
</dbReference>
<dbReference type="PROSITE" id="PS51257">
    <property type="entry name" value="PROKAR_LIPOPROTEIN"/>
    <property type="match status" value="1"/>
</dbReference>
<protein>
    <recommendedName>
        <fullName evidence="4">Lipoprotein</fullName>
    </recommendedName>
</protein>
<evidence type="ECO:0000256" key="1">
    <source>
        <dbReference type="SAM" id="SignalP"/>
    </source>
</evidence>
<evidence type="ECO:0000313" key="3">
    <source>
        <dbReference type="Proteomes" id="UP001327459"/>
    </source>
</evidence>
<feature type="chain" id="PRO_5045427551" description="Lipoprotein" evidence="1">
    <location>
        <begin position="20"/>
        <end position="235"/>
    </location>
</feature>
<keyword evidence="3" id="KW-1185">Reference proteome</keyword>
<keyword evidence="1" id="KW-0732">Signal</keyword>
<reference evidence="2 3" key="1">
    <citation type="submission" date="2023-11" db="EMBL/GenBank/DDBJ databases">
        <title>MicrobeMod: A computational toolkit for identifying prokaryotic methylation and restriction-modification with nanopore sequencing.</title>
        <authorList>
            <person name="Crits-Christoph A."/>
            <person name="Kang S.C."/>
            <person name="Lee H."/>
            <person name="Ostrov N."/>
        </authorList>
    </citation>
    <scope>NUCLEOTIDE SEQUENCE [LARGE SCALE GENOMIC DNA]</scope>
    <source>
        <strain evidence="2 3">ATCC 49870</strain>
    </source>
</reference>
<feature type="signal peptide" evidence="1">
    <location>
        <begin position="1"/>
        <end position="19"/>
    </location>
</feature>
<gene>
    <name evidence="2" type="ORF">SR882_03135</name>
</gene>
<dbReference type="EMBL" id="CP140153">
    <property type="protein sequence ID" value="WQH16912.1"/>
    <property type="molecule type" value="Genomic_DNA"/>
</dbReference>
<dbReference type="Proteomes" id="UP001327459">
    <property type="component" value="Chromosome"/>
</dbReference>